<feature type="region of interest" description="Disordered" evidence="1">
    <location>
        <begin position="63"/>
        <end position="85"/>
    </location>
</feature>
<evidence type="ECO:0000313" key="2">
    <source>
        <dbReference type="EMBL" id="XCH00458.1"/>
    </source>
</evidence>
<organism evidence="2">
    <name type="scientific">Synechococcus phage QB2</name>
    <dbReference type="NCBI Taxonomy" id="3159453"/>
    <lineage>
        <taxon>Viruses</taxon>
        <taxon>Duplodnaviria</taxon>
        <taxon>Heunggongvirae</taxon>
        <taxon>Uroviricota</taxon>
        <taxon>Caudoviricetes</taxon>
        <taxon>Pantevenvirales</taxon>
        <taxon>Kyanoviridae</taxon>
    </lineage>
</organism>
<evidence type="ECO:0000256" key="1">
    <source>
        <dbReference type="SAM" id="MobiDB-lite"/>
    </source>
</evidence>
<protein>
    <submittedName>
        <fullName evidence="2">Uncharacterized protein</fullName>
    </submittedName>
</protein>
<reference evidence="2" key="1">
    <citation type="submission" date="2024-05" db="EMBL/GenBank/DDBJ databases">
        <authorList>
            <person name="Su C."/>
        </authorList>
    </citation>
    <scope>NUCLEOTIDE SEQUENCE</scope>
</reference>
<name>A0AAU8EK44_9CAUD</name>
<accession>A0AAU8EK44</accession>
<dbReference type="EMBL" id="PP861117">
    <property type="protein sequence ID" value="XCH00458.1"/>
    <property type="molecule type" value="Genomic_DNA"/>
</dbReference>
<proteinExistence type="predicted"/>
<sequence>MDILDRFKVPPEVQEQRMDMCLQCEHLFRPTKQCKKCGCFMGIKTWVRDLECPIGKWGKHGSGLSWDVDEEQPNDNAWGSYEVDS</sequence>